<dbReference type="SMART" id="SM00320">
    <property type="entry name" value="WD40"/>
    <property type="match status" value="2"/>
</dbReference>
<accession>A0AAV6KX01</accession>
<dbReference type="InterPro" id="IPR019775">
    <property type="entry name" value="WD40_repeat_CS"/>
</dbReference>
<keyword evidence="7" id="KW-1185">Reference proteome</keyword>
<evidence type="ECO:0000313" key="7">
    <source>
        <dbReference type="Proteomes" id="UP000823749"/>
    </source>
</evidence>
<feature type="repeat" description="WD" evidence="5">
    <location>
        <begin position="25"/>
        <end position="51"/>
    </location>
</feature>
<gene>
    <name evidence="6" type="ORF">RHGRI_007156</name>
</gene>
<evidence type="ECO:0000256" key="5">
    <source>
        <dbReference type="PROSITE-ProRule" id="PRU00221"/>
    </source>
</evidence>
<dbReference type="Proteomes" id="UP000823749">
    <property type="component" value="Chromosome 3"/>
</dbReference>
<evidence type="ECO:0000256" key="4">
    <source>
        <dbReference type="ARBA" id="ARBA00023274"/>
    </source>
</evidence>
<dbReference type="GO" id="GO:0043022">
    <property type="term" value="F:ribosome binding"/>
    <property type="evidence" value="ECO:0007669"/>
    <property type="project" value="InterPro"/>
</dbReference>
<feature type="repeat" description="WD" evidence="5">
    <location>
        <begin position="52"/>
        <end position="82"/>
    </location>
</feature>
<dbReference type="AlphaFoldDB" id="A0AAV6KX01"/>
<dbReference type="InterPro" id="IPR036322">
    <property type="entry name" value="WD40_repeat_dom_sf"/>
</dbReference>
<name>A0AAV6KX01_9ERIC</name>
<comment type="similarity">
    <text evidence="1">Belongs to the WD repeat G protein beta family. Ribosomal protein RACK1 subfamily.</text>
</comment>
<evidence type="ECO:0000313" key="6">
    <source>
        <dbReference type="EMBL" id="KAG5556799.1"/>
    </source>
</evidence>
<dbReference type="Gene3D" id="2.130.10.10">
    <property type="entry name" value="YVTN repeat-like/Quinoprotein amine dehydrogenase"/>
    <property type="match status" value="1"/>
</dbReference>
<reference evidence="6" key="1">
    <citation type="submission" date="2020-08" db="EMBL/GenBank/DDBJ databases">
        <title>Plant Genome Project.</title>
        <authorList>
            <person name="Zhang R.-G."/>
        </authorList>
    </citation>
    <scope>NUCLEOTIDE SEQUENCE</scope>
    <source>
        <strain evidence="6">WSP0</strain>
        <tissue evidence="6">Leaf</tissue>
    </source>
</reference>
<dbReference type="PROSITE" id="PS00678">
    <property type="entry name" value="WD_REPEATS_1"/>
    <property type="match status" value="1"/>
</dbReference>
<dbReference type="SUPFAM" id="SSF50978">
    <property type="entry name" value="WD40 repeat-like"/>
    <property type="match status" value="1"/>
</dbReference>
<dbReference type="GO" id="GO:1990904">
    <property type="term" value="C:ribonucleoprotein complex"/>
    <property type="evidence" value="ECO:0007669"/>
    <property type="project" value="UniProtKB-KW"/>
</dbReference>
<dbReference type="InterPro" id="IPR045223">
    <property type="entry name" value="RACK1-like"/>
</dbReference>
<dbReference type="InterPro" id="IPR001680">
    <property type="entry name" value="WD40_rpt"/>
</dbReference>
<keyword evidence="4" id="KW-0687">Ribonucleoprotein</keyword>
<dbReference type="EMBL" id="JACTNZ010000003">
    <property type="protein sequence ID" value="KAG5556799.1"/>
    <property type="molecule type" value="Genomic_DNA"/>
</dbReference>
<dbReference type="PROSITE" id="PS50082">
    <property type="entry name" value="WD_REPEATS_2"/>
    <property type="match status" value="2"/>
</dbReference>
<evidence type="ECO:0000256" key="3">
    <source>
        <dbReference type="ARBA" id="ARBA00022737"/>
    </source>
</evidence>
<dbReference type="InterPro" id="IPR015943">
    <property type="entry name" value="WD40/YVTN_repeat-like_dom_sf"/>
</dbReference>
<organism evidence="6 7">
    <name type="scientific">Rhododendron griersonianum</name>
    <dbReference type="NCBI Taxonomy" id="479676"/>
    <lineage>
        <taxon>Eukaryota</taxon>
        <taxon>Viridiplantae</taxon>
        <taxon>Streptophyta</taxon>
        <taxon>Embryophyta</taxon>
        <taxon>Tracheophyta</taxon>
        <taxon>Spermatophyta</taxon>
        <taxon>Magnoliopsida</taxon>
        <taxon>eudicotyledons</taxon>
        <taxon>Gunneridae</taxon>
        <taxon>Pentapetalae</taxon>
        <taxon>asterids</taxon>
        <taxon>Ericales</taxon>
        <taxon>Ericaceae</taxon>
        <taxon>Ericoideae</taxon>
        <taxon>Rhodoreae</taxon>
        <taxon>Rhododendron</taxon>
    </lineage>
</organism>
<evidence type="ECO:0000256" key="1">
    <source>
        <dbReference type="ARBA" id="ARBA00007253"/>
    </source>
</evidence>
<keyword evidence="2 5" id="KW-0853">WD repeat</keyword>
<evidence type="ECO:0000256" key="2">
    <source>
        <dbReference type="ARBA" id="ARBA00022574"/>
    </source>
</evidence>
<dbReference type="PANTHER" id="PTHR19868">
    <property type="entry name" value="RECEPTOR FOR ACTIVATED PROTEIN KINASE C RACK1"/>
    <property type="match status" value="1"/>
</dbReference>
<dbReference type="Pfam" id="PF00400">
    <property type="entry name" value="WD40"/>
    <property type="match status" value="2"/>
</dbReference>
<dbReference type="GO" id="GO:0045182">
    <property type="term" value="F:translation regulator activity"/>
    <property type="evidence" value="ECO:0007669"/>
    <property type="project" value="InterPro"/>
</dbReference>
<sequence>MAFPELEEAINDTGRTRRDVVLSFDGKFALSGSWDGELRLWDLASGTTVRRFVGHTKGVLSVTFSLDNCQIISASCDRSIKLSNTLDAVRVLVSSLADESLMVREASMASLKDIALLYARPSGTTQFI</sequence>
<proteinExistence type="inferred from homology"/>
<keyword evidence="3" id="KW-0677">Repeat</keyword>
<comment type="caution">
    <text evidence="6">The sequence shown here is derived from an EMBL/GenBank/DDBJ whole genome shotgun (WGS) entry which is preliminary data.</text>
</comment>
<protein>
    <submittedName>
        <fullName evidence="6">Uncharacterized protein</fullName>
    </submittedName>
</protein>